<evidence type="ECO:0000256" key="6">
    <source>
        <dbReference type="ARBA" id="ARBA00022989"/>
    </source>
</evidence>
<evidence type="ECO:0000313" key="11">
    <source>
        <dbReference type="Proteomes" id="UP001301958"/>
    </source>
</evidence>
<evidence type="ECO:0000256" key="8">
    <source>
        <dbReference type="SAM" id="MobiDB-lite"/>
    </source>
</evidence>
<organism evidence="10 11">
    <name type="scientific">Podospora fimiseda</name>
    <dbReference type="NCBI Taxonomy" id="252190"/>
    <lineage>
        <taxon>Eukaryota</taxon>
        <taxon>Fungi</taxon>
        <taxon>Dikarya</taxon>
        <taxon>Ascomycota</taxon>
        <taxon>Pezizomycotina</taxon>
        <taxon>Sordariomycetes</taxon>
        <taxon>Sordariomycetidae</taxon>
        <taxon>Sordariales</taxon>
        <taxon>Podosporaceae</taxon>
        <taxon>Podospora</taxon>
    </lineage>
</organism>
<keyword evidence="11" id="KW-1185">Reference proteome</keyword>
<feature type="transmembrane region" description="Helical" evidence="9">
    <location>
        <begin position="217"/>
        <end position="236"/>
    </location>
</feature>
<comment type="pathway">
    <text evidence="2">Glycolipid biosynthesis; glycosylphosphatidylinositol-anchor biosynthesis.</text>
</comment>
<evidence type="ECO:0000256" key="7">
    <source>
        <dbReference type="ARBA" id="ARBA00023136"/>
    </source>
</evidence>
<evidence type="ECO:0000256" key="9">
    <source>
        <dbReference type="SAM" id="Phobius"/>
    </source>
</evidence>
<evidence type="ECO:0000256" key="5">
    <source>
        <dbReference type="ARBA" id="ARBA00022824"/>
    </source>
</evidence>
<feature type="transmembrane region" description="Helical" evidence="9">
    <location>
        <begin position="142"/>
        <end position="166"/>
    </location>
</feature>
<name>A0AAN7GV24_9PEZI</name>
<reference evidence="10" key="1">
    <citation type="journal article" date="2023" name="Mol. Phylogenet. Evol.">
        <title>Genome-scale phylogeny and comparative genomics of the fungal order Sordariales.</title>
        <authorList>
            <person name="Hensen N."/>
            <person name="Bonometti L."/>
            <person name="Westerberg I."/>
            <person name="Brannstrom I.O."/>
            <person name="Guillou S."/>
            <person name="Cros-Aarteil S."/>
            <person name="Calhoun S."/>
            <person name="Haridas S."/>
            <person name="Kuo A."/>
            <person name="Mondo S."/>
            <person name="Pangilinan J."/>
            <person name="Riley R."/>
            <person name="LaButti K."/>
            <person name="Andreopoulos B."/>
            <person name="Lipzen A."/>
            <person name="Chen C."/>
            <person name="Yan M."/>
            <person name="Daum C."/>
            <person name="Ng V."/>
            <person name="Clum A."/>
            <person name="Steindorff A."/>
            <person name="Ohm R.A."/>
            <person name="Martin F."/>
            <person name="Silar P."/>
            <person name="Natvig D.O."/>
            <person name="Lalanne C."/>
            <person name="Gautier V."/>
            <person name="Ament-Velasquez S.L."/>
            <person name="Kruys A."/>
            <person name="Hutchinson M.I."/>
            <person name="Powell A.J."/>
            <person name="Barry K."/>
            <person name="Miller A.N."/>
            <person name="Grigoriev I.V."/>
            <person name="Debuchy R."/>
            <person name="Gladieux P."/>
            <person name="Hiltunen Thoren M."/>
            <person name="Johannesson H."/>
        </authorList>
    </citation>
    <scope>NUCLEOTIDE SEQUENCE</scope>
    <source>
        <strain evidence="10">CBS 990.96</strain>
    </source>
</reference>
<gene>
    <name evidence="10" type="ORF">QBC38DRAFT_187997</name>
</gene>
<accession>A0AAN7GV24</accession>
<keyword evidence="6 9" id="KW-1133">Transmembrane helix</keyword>
<keyword evidence="5" id="KW-0256">Endoplasmic reticulum</keyword>
<keyword evidence="3" id="KW-0337">GPI-anchor biosynthesis</keyword>
<evidence type="ECO:0000256" key="2">
    <source>
        <dbReference type="ARBA" id="ARBA00004687"/>
    </source>
</evidence>
<dbReference type="Pfam" id="PF06699">
    <property type="entry name" value="PIG-F"/>
    <property type="match status" value="1"/>
</dbReference>
<evidence type="ECO:0000256" key="3">
    <source>
        <dbReference type="ARBA" id="ARBA00022502"/>
    </source>
</evidence>
<dbReference type="Proteomes" id="UP001301958">
    <property type="component" value="Unassembled WGS sequence"/>
</dbReference>
<dbReference type="GO" id="GO:0005789">
    <property type="term" value="C:endoplasmic reticulum membrane"/>
    <property type="evidence" value="ECO:0007669"/>
    <property type="project" value="UniProtKB-SubCell"/>
</dbReference>
<proteinExistence type="predicted"/>
<comment type="subcellular location">
    <subcellularLocation>
        <location evidence="1">Endoplasmic reticulum membrane</location>
        <topology evidence="1">Multi-pass membrane protein</topology>
    </subcellularLocation>
</comment>
<dbReference type="EMBL" id="MU865329">
    <property type="protein sequence ID" value="KAK4227626.1"/>
    <property type="molecule type" value="Genomic_DNA"/>
</dbReference>
<feature type="transmembrane region" description="Helical" evidence="9">
    <location>
        <begin position="248"/>
        <end position="269"/>
    </location>
</feature>
<dbReference type="GO" id="GO:0006506">
    <property type="term" value="P:GPI anchor biosynthetic process"/>
    <property type="evidence" value="ECO:0007669"/>
    <property type="project" value="UniProtKB-KW"/>
</dbReference>
<feature type="region of interest" description="Disordered" evidence="8">
    <location>
        <begin position="1"/>
        <end position="56"/>
    </location>
</feature>
<evidence type="ECO:0000313" key="10">
    <source>
        <dbReference type="EMBL" id="KAK4227626.1"/>
    </source>
</evidence>
<dbReference type="InterPro" id="IPR009580">
    <property type="entry name" value="GPI_biosynthesis_protein_Pig-F"/>
</dbReference>
<comment type="caution">
    <text evidence="10">The sequence shown here is derived from an EMBL/GenBank/DDBJ whole genome shotgun (WGS) entry which is preliminary data.</text>
</comment>
<evidence type="ECO:0000256" key="1">
    <source>
        <dbReference type="ARBA" id="ARBA00004477"/>
    </source>
</evidence>
<protein>
    <submittedName>
        <fullName evidence="10">Glycosylphosphatidylinositol anchor biosynthesis protein 11</fullName>
    </submittedName>
</protein>
<evidence type="ECO:0000256" key="4">
    <source>
        <dbReference type="ARBA" id="ARBA00022692"/>
    </source>
</evidence>
<keyword evidence="7 9" id="KW-0472">Membrane</keyword>
<dbReference type="AlphaFoldDB" id="A0AAN7GV24"/>
<keyword evidence="4 9" id="KW-0812">Transmembrane</keyword>
<reference evidence="10" key="2">
    <citation type="submission" date="2023-05" db="EMBL/GenBank/DDBJ databases">
        <authorList>
            <consortium name="Lawrence Berkeley National Laboratory"/>
            <person name="Steindorff A."/>
            <person name="Hensen N."/>
            <person name="Bonometti L."/>
            <person name="Westerberg I."/>
            <person name="Brannstrom I.O."/>
            <person name="Guillou S."/>
            <person name="Cros-Aarteil S."/>
            <person name="Calhoun S."/>
            <person name="Haridas S."/>
            <person name="Kuo A."/>
            <person name="Mondo S."/>
            <person name="Pangilinan J."/>
            <person name="Riley R."/>
            <person name="Labutti K."/>
            <person name="Andreopoulos B."/>
            <person name="Lipzen A."/>
            <person name="Chen C."/>
            <person name="Yanf M."/>
            <person name="Daum C."/>
            <person name="Ng V."/>
            <person name="Clum A."/>
            <person name="Ohm R."/>
            <person name="Martin F."/>
            <person name="Silar P."/>
            <person name="Natvig D."/>
            <person name="Lalanne C."/>
            <person name="Gautier V."/>
            <person name="Ament-Velasquez S.L."/>
            <person name="Kruys A."/>
            <person name="Hutchinson M.I."/>
            <person name="Powell A.J."/>
            <person name="Barry K."/>
            <person name="Miller A.N."/>
            <person name="Grigoriev I.V."/>
            <person name="Debuchy R."/>
            <person name="Gladieux P."/>
            <person name="Thoren M.H."/>
            <person name="Johannesson H."/>
        </authorList>
    </citation>
    <scope>NUCLEOTIDE SEQUENCE</scope>
    <source>
        <strain evidence="10">CBS 990.96</strain>
    </source>
</reference>
<sequence length="273" mass="28156">MPLIDPVTMASPPTKRGPAPSATSPPPTKDDAADTKASSSSSYSLLPVQPNPTSLSQSVRHAHPLILSAVLAARFPALVSDPVSAMSGTILPITAALQVAYAVVCLPVAGGTLQTKAKKSLKSKGVTGARKGTAAEGGNNPIVTALLSLLLTAFSVPFLYFAMVLFGAPVLSHGSHTLLCAAHMAVLGLFPLFYVHGVDGNAWAAVGGFKAPLDETFGGFVGALVGGWLGAIPIPLDWDREWQRWPVTILVGVFGGYVLGKVLGGSIVWGKRV</sequence>
<feature type="transmembrane region" description="Helical" evidence="9">
    <location>
        <begin position="178"/>
        <end position="197"/>
    </location>
</feature>